<protein>
    <submittedName>
        <fullName evidence="6">Cell wall-binding repeat-containing protein</fullName>
    </submittedName>
</protein>
<gene>
    <name evidence="6" type="ORF">P5G50_16040</name>
</gene>
<dbReference type="RefSeq" id="WP_301212005.1">
    <property type="nucleotide sequence ID" value="NZ_JAROCF010000001.1"/>
</dbReference>
<sequence length="641" mass="65085">MGIRTKRRGGGAVAVVAVLAGLVLAGGGALPAGAVEGLDDDALPAVDLETGHRIPEGPLSLGGTAGFLTYAGIRANVRDYTVRFVTSSRAELYRAPMQAVADELRGLGVANLNIVAGQFPEKQPREHEIYVLTEPQVPCRTGSAACAQPLVVPRASPGEYLASAGYVWVVPMVDRYAEVDRRHVLAHEIGHVLGLDHYSASFAGSYQVMHPSDYTAKTYQKGDIAGLTYLTGAAPRGSLDSVTVLSPGTARVVGWGVDPDQFAAASVRVTIDGATVAERATTVRRPDVDSALGLIVGTPRGFDITVTMAAGAHIVCVAVKNFPLTTWQGVGQCRPVTAAGAVAVDRIQGADRYASAAAVSRAAFPSTAPVVVVANGDAFPDALAAGPVASKLGGPLLLTQAAGLPAATATEIARLKPARIVVAGGTASVSDAVCAALAKLTTTMARVGGVDRYDTSRRLATYAFASAGSAYVASGDAFPDALGAGAAAARANGPLLLVNTAANAGIDAPTASLLTKLKTTRVRVAGGTAAVADGTVNTVKAAVADTKRVYGADRFETAIALSKDGFSTSSGAFIVNGMNFPDGIVTPPLAARTGSPVFLSPGTCVPKGVLAELGRLGTRTFTLVGGTTSLTAAVAEMQLCA</sequence>
<keyword evidence="1" id="KW-0645">Protease</keyword>
<evidence type="ECO:0000256" key="2">
    <source>
        <dbReference type="ARBA" id="ARBA00022723"/>
    </source>
</evidence>
<accession>A0ABT8KHM0</accession>
<dbReference type="Pfam" id="PF00413">
    <property type="entry name" value="Peptidase_M10"/>
    <property type="match status" value="1"/>
</dbReference>
<dbReference type="EMBL" id="JAROCF010000001">
    <property type="protein sequence ID" value="MDN4615962.1"/>
    <property type="molecule type" value="Genomic_DNA"/>
</dbReference>
<keyword evidence="4" id="KW-0862">Zinc</keyword>
<name>A0ABT8KHM0_9MICO</name>
<proteinExistence type="predicted"/>
<dbReference type="Proteomes" id="UP001174208">
    <property type="component" value="Unassembled WGS sequence"/>
</dbReference>
<dbReference type="PANTHER" id="PTHR30032:SF8">
    <property type="entry name" value="GERMINATION-SPECIFIC N-ACETYLMURAMOYL-L-ALANINE AMIDASE"/>
    <property type="match status" value="1"/>
</dbReference>
<dbReference type="InterPro" id="IPR024079">
    <property type="entry name" value="MetalloPept_cat_dom_sf"/>
</dbReference>
<evidence type="ECO:0000256" key="4">
    <source>
        <dbReference type="ARBA" id="ARBA00022833"/>
    </source>
</evidence>
<dbReference type="PANTHER" id="PTHR30032">
    <property type="entry name" value="N-ACETYLMURAMOYL-L-ALANINE AMIDASE-RELATED"/>
    <property type="match status" value="1"/>
</dbReference>
<evidence type="ECO:0000256" key="1">
    <source>
        <dbReference type="ARBA" id="ARBA00022670"/>
    </source>
</evidence>
<dbReference type="Gene3D" id="3.40.390.10">
    <property type="entry name" value="Collagenase (Catalytic Domain)"/>
    <property type="match status" value="1"/>
</dbReference>
<dbReference type="Pfam" id="PF04122">
    <property type="entry name" value="CW_binding_2"/>
    <property type="match status" value="3"/>
</dbReference>
<dbReference type="Gene3D" id="3.40.50.12090">
    <property type="match status" value="1"/>
</dbReference>
<evidence type="ECO:0000313" key="6">
    <source>
        <dbReference type="EMBL" id="MDN4615962.1"/>
    </source>
</evidence>
<reference evidence="6" key="1">
    <citation type="submission" date="2023-06" db="EMBL/GenBank/DDBJ databases">
        <title>MT1 and MT2 Draft Genomes of Novel Species.</title>
        <authorList>
            <person name="Venkateswaran K."/>
        </authorList>
    </citation>
    <scope>NUCLEOTIDE SEQUENCE</scope>
    <source>
        <strain evidence="6">F6_8S_P_1B</strain>
    </source>
</reference>
<evidence type="ECO:0000256" key="3">
    <source>
        <dbReference type="ARBA" id="ARBA00022801"/>
    </source>
</evidence>
<organism evidence="6 7">
    <name type="scientific">Leifsonia williamsii</name>
    <dbReference type="NCBI Taxonomy" id="3035919"/>
    <lineage>
        <taxon>Bacteria</taxon>
        <taxon>Bacillati</taxon>
        <taxon>Actinomycetota</taxon>
        <taxon>Actinomycetes</taxon>
        <taxon>Micrococcales</taxon>
        <taxon>Microbacteriaceae</taxon>
        <taxon>Leifsonia</taxon>
    </lineage>
</organism>
<dbReference type="InterPro" id="IPR007253">
    <property type="entry name" value="Cell_wall-bd_2"/>
</dbReference>
<evidence type="ECO:0000313" key="7">
    <source>
        <dbReference type="Proteomes" id="UP001174208"/>
    </source>
</evidence>
<comment type="caution">
    <text evidence="6">The sequence shown here is derived from an EMBL/GenBank/DDBJ whole genome shotgun (WGS) entry which is preliminary data.</text>
</comment>
<keyword evidence="3" id="KW-0378">Hydrolase</keyword>
<keyword evidence="7" id="KW-1185">Reference proteome</keyword>
<feature type="domain" description="Peptidase M10 metallopeptidase" evidence="5">
    <location>
        <begin position="176"/>
        <end position="230"/>
    </location>
</feature>
<keyword evidence="2" id="KW-0479">Metal-binding</keyword>
<dbReference type="SUPFAM" id="SSF55486">
    <property type="entry name" value="Metalloproteases ('zincins'), catalytic domain"/>
    <property type="match status" value="1"/>
</dbReference>
<dbReference type="InterPro" id="IPR001818">
    <property type="entry name" value="Pept_M10_metallopeptidase"/>
</dbReference>
<evidence type="ECO:0000259" key="5">
    <source>
        <dbReference type="Pfam" id="PF00413"/>
    </source>
</evidence>
<dbReference type="InterPro" id="IPR051922">
    <property type="entry name" value="Bact_Sporulation_Assoc"/>
</dbReference>